<dbReference type="InterPro" id="IPR016186">
    <property type="entry name" value="C-type_lectin-like/link_sf"/>
</dbReference>
<dbReference type="PANTHER" id="PTHR45710:SF26">
    <property type="entry name" value="RH26557P"/>
    <property type="match status" value="1"/>
</dbReference>
<sequence>MGKLKFLFRILQGLQTRFASVMTCHFLEEFNFALTSELWWSHSCSSLFSHPTEWQCAFCPESWLLFNTKCYYFSTNKLTWNKSRDFCTSMGGHLVIIESEEEQNFLLNTTAKTMDKSYWIGLTDQKIENKFFWVNNESLNENKKLKITNFKDKHVGYHLGQCSSTFLHQRTGENRINILWSG</sequence>
<evidence type="ECO:0000313" key="4">
    <source>
        <dbReference type="Proteomes" id="UP000694620"/>
    </source>
</evidence>
<evidence type="ECO:0000259" key="2">
    <source>
        <dbReference type="PROSITE" id="PS50041"/>
    </source>
</evidence>
<evidence type="ECO:0000313" key="3">
    <source>
        <dbReference type="Ensembl" id="ENSECRP00000024885.1"/>
    </source>
</evidence>
<protein>
    <recommendedName>
        <fullName evidence="2">C-type lectin domain-containing protein</fullName>
    </recommendedName>
</protein>
<dbReference type="Ensembl" id="ENSECRT00000025424.1">
    <property type="protein sequence ID" value="ENSECRP00000024885.1"/>
    <property type="gene ID" value="ENSECRG00000016850.1"/>
</dbReference>
<reference evidence="3" key="2">
    <citation type="submission" date="2025-09" db="UniProtKB">
        <authorList>
            <consortium name="Ensembl"/>
        </authorList>
    </citation>
    <scope>IDENTIFICATION</scope>
</reference>
<dbReference type="GO" id="GO:0005886">
    <property type="term" value="C:plasma membrane"/>
    <property type="evidence" value="ECO:0007669"/>
    <property type="project" value="UniProtKB-SubCell"/>
</dbReference>
<dbReference type="PROSITE" id="PS50041">
    <property type="entry name" value="C_TYPE_LECTIN_2"/>
    <property type="match status" value="1"/>
</dbReference>
<dbReference type="AlphaFoldDB" id="A0A8C4T6H5"/>
<keyword evidence="4" id="KW-1185">Reference proteome</keyword>
<dbReference type="InterPro" id="IPR001304">
    <property type="entry name" value="C-type_lectin-like"/>
</dbReference>
<reference evidence="3" key="1">
    <citation type="submission" date="2025-08" db="UniProtKB">
        <authorList>
            <consortium name="Ensembl"/>
        </authorList>
    </citation>
    <scope>IDENTIFICATION</scope>
</reference>
<dbReference type="Pfam" id="PF00059">
    <property type="entry name" value="Lectin_C"/>
    <property type="match status" value="1"/>
</dbReference>
<proteinExistence type="predicted"/>
<dbReference type="Proteomes" id="UP000694620">
    <property type="component" value="Unassembled WGS sequence"/>
</dbReference>
<dbReference type="InterPro" id="IPR050828">
    <property type="entry name" value="C-type_lectin/matrix_domain"/>
</dbReference>
<dbReference type="GeneTree" id="ENSGT01030000234575"/>
<organism evidence="3 4">
    <name type="scientific">Erpetoichthys calabaricus</name>
    <name type="common">Rope fish</name>
    <name type="synonym">Calamoichthys calabaricus</name>
    <dbReference type="NCBI Taxonomy" id="27687"/>
    <lineage>
        <taxon>Eukaryota</taxon>
        <taxon>Metazoa</taxon>
        <taxon>Chordata</taxon>
        <taxon>Craniata</taxon>
        <taxon>Vertebrata</taxon>
        <taxon>Euteleostomi</taxon>
        <taxon>Actinopterygii</taxon>
        <taxon>Polypteriformes</taxon>
        <taxon>Polypteridae</taxon>
        <taxon>Erpetoichthys</taxon>
    </lineage>
</organism>
<feature type="domain" description="C-type lectin" evidence="2">
    <location>
        <begin position="66"/>
        <end position="182"/>
    </location>
</feature>
<name>A0A8C4T6H5_ERPCA</name>
<accession>A0A8C4T6H5</accession>
<evidence type="ECO:0000256" key="1">
    <source>
        <dbReference type="ARBA" id="ARBA00004401"/>
    </source>
</evidence>
<dbReference type="InterPro" id="IPR016187">
    <property type="entry name" value="CTDL_fold"/>
</dbReference>
<dbReference type="Gene3D" id="3.10.100.10">
    <property type="entry name" value="Mannose-Binding Protein A, subunit A"/>
    <property type="match status" value="1"/>
</dbReference>
<dbReference type="SUPFAM" id="SSF56436">
    <property type="entry name" value="C-type lectin-like"/>
    <property type="match status" value="1"/>
</dbReference>
<comment type="subcellular location">
    <subcellularLocation>
        <location evidence="1">Cell membrane</location>
        <topology evidence="1">Single-pass type II membrane protein</topology>
    </subcellularLocation>
</comment>
<dbReference type="SMART" id="SM00034">
    <property type="entry name" value="CLECT"/>
    <property type="match status" value="1"/>
</dbReference>
<dbReference type="PANTHER" id="PTHR45710">
    <property type="entry name" value="C-TYPE LECTIN DOMAIN-CONTAINING PROTEIN 180"/>
    <property type="match status" value="1"/>
</dbReference>